<reference evidence="4 5" key="2">
    <citation type="submission" date="2016-04" db="EMBL/GenBank/DDBJ databases">
        <authorList>
            <person name="Millard A."/>
        </authorList>
    </citation>
    <scope>NUCLEOTIDE SEQUENCE [LARGE SCALE GENOMIC DNA]</scope>
    <source>
        <strain evidence="4">Isolate 22</strain>
    </source>
</reference>
<gene>
    <name evidence="2" type="ORF">A5804_002248</name>
    <name evidence="1" type="ORF">B1P95_02925</name>
    <name evidence="4" type="ORF">DTPHA_600997</name>
    <name evidence="3" type="ORF">EB12_01906</name>
</gene>
<organism evidence="3 8">
    <name type="scientific">Enterococcus faecium</name>
    <name type="common">Streptococcus faecium</name>
    <dbReference type="NCBI Taxonomy" id="1352"/>
    <lineage>
        <taxon>Bacteria</taxon>
        <taxon>Bacillati</taxon>
        <taxon>Bacillota</taxon>
        <taxon>Bacilli</taxon>
        <taxon>Lactobacillales</taxon>
        <taxon>Enterococcaceae</taxon>
        <taxon>Enterococcus</taxon>
    </lineage>
</organism>
<evidence type="ECO:0000313" key="5">
    <source>
        <dbReference type="Proteomes" id="UP000183509"/>
    </source>
</evidence>
<name>A0A1A7U385_ENTFC</name>
<protein>
    <submittedName>
        <fullName evidence="3">Uncharacterized protein</fullName>
    </submittedName>
</protein>
<reference evidence="2 7" key="4">
    <citation type="submission" date="2017-05" db="EMBL/GenBank/DDBJ databases">
        <title>The Genome Sequence of Enterococcus faecium 6F2_DIV0138.</title>
        <authorList>
            <consortium name="The Broad Institute Genomics Platform"/>
            <consortium name="The Broad Institute Genomic Center for Infectious Diseases"/>
            <person name="Earl A."/>
            <person name="Manson A."/>
            <person name="Schwartman J."/>
            <person name="Gilmore M."/>
            <person name="Abouelleil A."/>
            <person name="Cao P."/>
            <person name="Chapman S."/>
            <person name="Cusick C."/>
            <person name="Shea T."/>
            <person name="Young S."/>
            <person name="Neafsey D."/>
            <person name="Nusbaum C."/>
            <person name="Birren B."/>
        </authorList>
    </citation>
    <scope>NUCLEOTIDE SEQUENCE [LARGE SCALE GENOMIC DNA]</scope>
    <source>
        <strain evidence="2 7">6F2_DIV0138</strain>
    </source>
</reference>
<dbReference type="Proteomes" id="UP000191171">
    <property type="component" value="Unassembled WGS sequence"/>
</dbReference>
<comment type="caution">
    <text evidence="3">The sequence shown here is derived from an EMBL/GenBank/DDBJ whole genome shotgun (WGS) entry which is preliminary data.</text>
</comment>
<reference evidence="1 6" key="3">
    <citation type="submission" date="2017-02" db="EMBL/GenBank/DDBJ databases">
        <title>Clonality and virulence of isolates of VRE in Hematopoietic Stem Cell Transplanted (HSCT) patients.</title>
        <authorList>
            <person name="Marchi A.P."/>
            <person name="Martins R.C."/>
            <person name="Marie S.K."/>
            <person name="Levin A.S."/>
            <person name="Costa S.F."/>
        </authorList>
    </citation>
    <scope>NUCLEOTIDE SEQUENCE [LARGE SCALE GENOMIC DNA]</scope>
    <source>
        <strain evidence="1 6">LIM1759</strain>
    </source>
</reference>
<reference evidence="3 8" key="1">
    <citation type="submission" date="2015-06" db="EMBL/GenBank/DDBJ databases">
        <title>The Genome Sequence of Enterococcus faecium 131EA1.</title>
        <authorList>
            <consortium name="The Broad Institute Genomics Platform"/>
            <consortium name="The Broad Institute Genome Sequencing Center for Infectious Disease"/>
            <person name="Earl A.M."/>
            <person name="Van Tyne D."/>
            <person name="Lebreton F."/>
            <person name="Saavedra J.T."/>
            <person name="Gilmore M.S."/>
            <person name="Manson Mcguire A."/>
            <person name="Clock S."/>
            <person name="Crupain M."/>
            <person name="Rangan U."/>
            <person name="Young S."/>
            <person name="Abouelleil A."/>
            <person name="Cao P."/>
            <person name="Chapman S.B."/>
            <person name="Griggs A."/>
            <person name="Priest M."/>
            <person name="Shea T."/>
            <person name="Wortman J."/>
            <person name="Nusbaum C."/>
            <person name="Birren B."/>
        </authorList>
    </citation>
    <scope>NUCLEOTIDE SEQUENCE [LARGE SCALE GENOMIC DNA]</scope>
    <source>
        <strain evidence="3 8">131EA1</strain>
    </source>
</reference>
<evidence type="ECO:0000313" key="1">
    <source>
        <dbReference type="EMBL" id="OOL83658.1"/>
    </source>
</evidence>
<dbReference type="EMBL" id="NGLB01000001">
    <property type="protein sequence ID" value="OTO00731.1"/>
    <property type="molecule type" value="Genomic_DNA"/>
</dbReference>
<accession>A0A1A7U385</accession>
<dbReference type="Proteomes" id="UP000194737">
    <property type="component" value="Unassembled WGS sequence"/>
</dbReference>
<proteinExistence type="predicted"/>
<evidence type="ECO:0000313" key="4">
    <source>
        <dbReference type="EMBL" id="SAY95384.1"/>
    </source>
</evidence>
<evidence type="ECO:0000313" key="7">
    <source>
        <dbReference type="Proteomes" id="UP000194737"/>
    </source>
</evidence>
<evidence type="ECO:0000313" key="8">
    <source>
        <dbReference type="Proteomes" id="UP000253144"/>
    </source>
</evidence>
<dbReference type="Proteomes" id="UP000253144">
    <property type="component" value="Unassembled WGS sequence"/>
</dbReference>
<evidence type="ECO:0000313" key="3">
    <source>
        <dbReference type="EMBL" id="RBS29665.1"/>
    </source>
</evidence>
<dbReference type="EMBL" id="MVGJ01000012">
    <property type="protein sequence ID" value="OOL83658.1"/>
    <property type="molecule type" value="Genomic_DNA"/>
</dbReference>
<sequence length="53" mass="6287">MINWLLSHSFSMIQCYQVNLLSVNEKLSVTNRNRRDTNIWQFVFDGKNKIVGK</sequence>
<evidence type="ECO:0000313" key="6">
    <source>
        <dbReference type="Proteomes" id="UP000191171"/>
    </source>
</evidence>
<evidence type="ECO:0000313" key="2">
    <source>
        <dbReference type="EMBL" id="OTO00731.1"/>
    </source>
</evidence>
<dbReference type="EMBL" id="LEQJ01000012">
    <property type="protein sequence ID" value="RBS29665.1"/>
    <property type="molecule type" value="Genomic_DNA"/>
</dbReference>
<dbReference type="AlphaFoldDB" id="A0A1A7U385"/>
<dbReference type="Proteomes" id="UP000183509">
    <property type="component" value="Unassembled WGS sequence"/>
</dbReference>
<dbReference type="EMBL" id="FKLM01000011">
    <property type="protein sequence ID" value="SAY95384.1"/>
    <property type="molecule type" value="Genomic_DNA"/>
</dbReference>